<name>A0ABD1FMJ1_SALDI</name>
<evidence type="ECO:0000256" key="1">
    <source>
        <dbReference type="SAM" id="MobiDB-lite"/>
    </source>
</evidence>
<evidence type="ECO:0000313" key="4">
    <source>
        <dbReference type="Proteomes" id="UP001567538"/>
    </source>
</evidence>
<evidence type="ECO:0000256" key="2">
    <source>
        <dbReference type="SAM" id="SignalP"/>
    </source>
</evidence>
<keyword evidence="4" id="KW-1185">Reference proteome</keyword>
<dbReference type="Proteomes" id="UP001567538">
    <property type="component" value="Unassembled WGS sequence"/>
</dbReference>
<gene>
    <name evidence="3" type="ORF">AAHA92_32850</name>
</gene>
<feature type="compositionally biased region" description="Basic and acidic residues" evidence="1">
    <location>
        <begin position="58"/>
        <end position="78"/>
    </location>
</feature>
<organism evidence="3 4">
    <name type="scientific">Salvia divinorum</name>
    <name type="common">Maria pastora</name>
    <name type="synonym">Diviner's sage</name>
    <dbReference type="NCBI Taxonomy" id="28513"/>
    <lineage>
        <taxon>Eukaryota</taxon>
        <taxon>Viridiplantae</taxon>
        <taxon>Streptophyta</taxon>
        <taxon>Embryophyta</taxon>
        <taxon>Tracheophyta</taxon>
        <taxon>Spermatophyta</taxon>
        <taxon>Magnoliopsida</taxon>
        <taxon>eudicotyledons</taxon>
        <taxon>Gunneridae</taxon>
        <taxon>Pentapetalae</taxon>
        <taxon>asterids</taxon>
        <taxon>lamiids</taxon>
        <taxon>Lamiales</taxon>
        <taxon>Lamiaceae</taxon>
        <taxon>Nepetoideae</taxon>
        <taxon>Mentheae</taxon>
        <taxon>Salviinae</taxon>
        <taxon>Salvia</taxon>
        <taxon>Salvia subgen. Calosphace</taxon>
    </lineage>
</organism>
<feature type="region of interest" description="Disordered" evidence="1">
    <location>
        <begin position="58"/>
        <end position="90"/>
    </location>
</feature>
<reference evidence="3 4" key="1">
    <citation type="submission" date="2024-06" db="EMBL/GenBank/DDBJ databases">
        <title>A chromosome level genome sequence of Diviner's sage (Salvia divinorum).</title>
        <authorList>
            <person name="Ford S.A."/>
            <person name="Ro D.-K."/>
            <person name="Ness R.W."/>
            <person name="Phillips M.A."/>
        </authorList>
    </citation>
    <scope>NUCLEOTIDE SEQUENCE [LARGE SCALE GENOMIC DNA]</scope>
    <source>
        <strain evidence="3">SAF-2024a</strain>
        <tissue evidence="3">Leaf</tissue>
    </source>
</reference>
<protein>
    <submittedName>
        <fullName evidence="3">Uncharacterized protein</fullName>
    </submittedName>
</protein>
<proteinExistence type="predicted"/>
<evidence type="ECO:0000313" key="3">
    <source>
        <dbReference type="EMBL" id="KAL1532892.1"/>
    </source>
</evidence>
<accession>A0ABD1FMJ1</accession>
<keyword evidence="2" id="KW-0732">Signal</keyword>
<dbReference type="EMBL" id="JBEAFC010000014">
    <property type="protein sequence ID" value="KAL1532892.1"/>
    <property type="molecule type" value="Genomic_DNA"/>
</dbReference>
<feature type="signal peptide" evidence="2">
    <location>
        <begin position="1"/>
        <end position="15"/>
    </location>
</feature>
<sequence>MTFSFFFSLALSVVAAPPQVAFQPERAEREKDVRRWGEAAVAAGLRLPARLHDDELKAGTRPAVEPRRREKERMSDLGKKKREHSQLKSAQLKSHLEDDSIWYKAQFPHYPFSPLRVFFKQIPNLEKCILIFSLFLSLIDCSFSLFRFRGAPRRRQPPLLHSPNVSLSVLTLNLDFPIQKFAISLFFGVSLASQLIRRILFAIVQSSPVSSRLRLCASASGLMLNVTISRVHRCRVANGDKNGVGMKIS</sequence>
<feature type="chain" id="PRO_5044763424" evidence="2">
    <location>
        <begin position="16"/>
        <end position="249"/>
    </location>
</feature>
<comment type="caution">
    <text evidence="3">The sequence shown here is derived from an EMBL/GenBank/DDBJ whole genome shotgun (WGS) entry which is preliminary data.</text>
</comment>
<dbReference type="AlphaFoldDB" id="A0ABD1FMJ1"/>